<keyword evidence="2" id="KW-0238">DNA-binding</keyword>
<dbReference type="STRING" id="1238182.C882_4257"/>
<dbReference type="Gene3D" id="2.60.120.10">
    <property type="entry name" value="Jelly Rolls"/>
    <property type="match status" value="1"/>
</dbReference>
<evidence type="ECO:0000259" key="4">
    <source>
        <dbReference type="PROSITE" id="PS50042"/>
    </source>
</evidence>
<accession>K9GY37</accession>
<gene>
    <name evidence="6" type="ORF">C882_4257</name>
</gene>
<dbReference type="PRINTS" id="PR00034">
    <property type="entry name" value="HTHCRP"/>
</dbReference>
<dbReference type="EMBL" id="ANHY01000007">
    <property type="protein sequence ID" value="EKV30920.1"/>
    <property type="molecule type" value="Genomic_DNA"/>
</dbReference>
<organism evidence="6 7">
    <name type="scientific">Caenispirillum salinarum AK4</name>
    <dbReference type="NCBI Taxonomy" id="1238182"/>
    <lineage>
        <taxon>Bacteria</taxon>
        <taxon>Pseudomonadati</taxon>
        <taxon>Pseudomonadota</taxon>
        <taxon>Alphaproteobacteria</taxon>
        <taxon>Rhodospirillales</taxon>
        <taxon>Novispirillaceae</taxon>
        <taxon>Caenispirillum</taxon>
    </lineage>
</organism>
<dbReference type="InterPro" id="IPR018490">
    <property type="entry name" value="cNMP-bd_dom_sf"/>
</dbReference>
<dbReference type="PROSITE" id="PS50042">
    <property type="entry name" value="CNMP_BINDING_3"/>
    <property type="match status" value="1"/>
</dbReference>
<dbReference type="InterPro" id="IPR012318">
    <property type="entry name" value="HTH_CRP"/>
</dbReference>
<proteinExistence type="predicted"/>
<dbReference type="PANTHER" id="PTHR24567:SF75">
    <property type="entry name" value="FUMARATE AND NITRATE REDUCTION REGULATORY PROTEIN"/>
    <property type="match status" value="1"/>
</dbReference>
<dbReference type="eggNOG" id="COG0664">
    <property type="taxonomic scope" value="Bacteria"/>
</dbReference>
<dbReference type="SUPFAM" id="SSF46785">
    <property type="entry name" value="Winged helix' DNA-binding domain"/>
    <property type="match status" value="1"/>
</dbReference>
<sequence length="247" mass="27530">MRRPTGEDTLRKSRIEAAWKGQAECAGCTIRDLALFADLQEDDFDLIHLPIDELEFGAGSTLYNAGDEGRALFTVRSGLVKLVQYLPDGGQRIVRLLRRGDTAGLEVLVGEAYEHSAVVLRPALVCRLPREVVKRLSVETPRLHTQLMKRWHAQVRQADEWLTGLSTGSARSRVARLFLHLAEVEPACTPEPEVELFSREDLGAMLGVTTETASRVVADFKRSGLVTEVRSNRFRCHTEPLREAAGE</sequence>
<evidence type="ECO:0000256" key="1">
    <source>
        <dbReference type="ARBA" id="ARBA00023015"/>
    </source>
</evidence>
<dbReference type="CDD" id="cd00038">
    <property type="entry name" value="CAP_ED"/>
    <property type="match status" value="1"/>
</dbReference>
<dbReference type="Pfam" id="PF13545">
    <property type="entry name" value="HTH_Crp_2"/>
    <property type="match status" value="1"/>
</dbReference>
<dbReference type="SUPFAM" id="SSF51206">
    <property type="entry name" value="cAMP-binding domain-like"/>
    <property type="match status" value="1"/>
</dbReference>
<evidence type="ECO:0000313" key="6">
    <source>
        <dbReference type="EMBL" id="EKV30920.1"/>
    </source>
</evidence>
<dbReference type="InterPro" id="IPR036388">
    <property type="entry name" value="WH-like_DNA-bd_sf"/>
</dbReference>
<dbReference type="InterPro" id="IPR050397">
    <property type="entry name" value="Env_Response_Regulators"/>
</dbReference>
<keyword evidence="3" id="KW-0804">Transcription</keyword>
<name>K9GY37_9PROT</name>
<evidence type="ECO:0000313" key="7">
    <source>
        <dbReference type="Proteomes" id="UP000009881"/>
    </source>
</evidence>
<dbReference type="InterPro" id="IPR036390">
    <property type="entry name" value="WH_DNA-bd_sf"/>
</dbReference>
<dbReference type="GO" id="GO:0005829">
    <property type="term" value="C:cytosol"/>
    <property type="evidence" value="ECO:0007669"/>
    <property type="project" value="TreeGrafter"/>
</dbReference>
<dbReference type="GO" id="GO:0003700">
    <property type="term" value="F:DNA-binding transcription factor activity"/>
    <property type="evidence" value="ECO:0007669"/>
    <property type="project" value="TreeGrafter"/>
</dbReference>
<evidence type="ECO:0000256" key="3">
    <source>
        <dbReference type="ARBA" id="ARBA00023163"/>
    </source>
</evidence>
<dbReference type="Proteomes" id="UP000009881">
    <property type="component" value="Unassembled WGS sequence"/>
</dbReference>
<dbReference type="RefSeq" id="WP_009540365.1">
    <property type="nucleotide sequence ID" value="NZ_ANHY01000007.1"/>
</dbReference>
<dbReference type="PANTHER" id="PTHR24567">
    <property type="entry name" value="CRP FAMILY TRANSCRIPTIONAL REGULATORY PROTEIN"/>
    <property type="match status" value="1"/>
</dbReference>
<comment type="caution">
    <text evidence="6">The sequence shown here is derived from an EMBL/GenBank/DDBJ whole genome shotgun (WGS) entry which is preliminary data.</text>
</comment>
<protein>
    <submittedName>
        <fullName evidence="6">Transcriptional regulator, Crp/Fnr family</fullName>
    </submittedName>
</protein>
<dbReference type="PROSITE" id="PS51063">
    <property type="entry name" value="HTH_CRP_2"/>
    <property type="match status" value="1"/>
</dbReference>
<dbReference type="GO" id="GO:0003677">
    <property type="term" value="F:DNA binding"/>
    <property type="evidence" value="ECO:0007669"/>
    <property type="project" value="UniProtKB-KW"/>
</dbReference>
<keyword evidence="7" id="KW-1185">Reference proteome</keyword>
<dbReference type="InterPro" id="IPR000595">
    <property type="entry name" value="cNMP-bd_dom"/>
</dbReference>
<dbReference type="PATRIC" id="fig|1238182.3.peg.1919"/>
<feature type="domain" description="Cyclic nucleotide-binding" evidence="4">
    <location>
        <begin position="35"/>
        <end position="136"/>
    </location>
</feature>
<reference evidence="6 7" key="1">
    <citation type="journal article" date="2013" name="Genome Announc.">
        <title>Draft Genome Sequence of an Alphaproteobacterium, Caenispirillum salinarum AK4(T), Isolated from a Solar Saltern.</title>
        <authorList>
            <person name="Khatri I."/>
            <person name="Singh A."/>
            <person name="Korpole S."/>
            <person name="Pinnaka A.K."/>
            <person name="Subramanian S."/>
        </authorList>
    </citation>
    <scope>NUCLEOTIDE SEQUENCE [LARGE SCALE GENOMIC DNA]</scope>
    <source>
        <strain evidence="6 7">AK4</strain>
    </source>
</reference>
<evidence type="ECO:0000259" key="5">
    <source>
        <dbReference type="PROSITE" id="PS51063"/>
    </source>
</evidence>
<evidence type="ECO:0000256" key="2">
    <source>
        <dbReference type="ARBA" id="ARBA00023125"/>
    </source>
</evidence>
<dbReference type="OrthoDB" id="667966at2"/>
<dbReference type="AlphaFoldDB" id="K9GY37"/>
<dbReference type="Gene3D" id="1.10.10.10">
    <property type="entry name" value="Winged helix-like DNA-binding domain superfamily/Winged helix DNA-binding domain"/>
    <property type="match status" value="1"/>
</dbReference>
<keyword evidence="1" id="KW-0805">Transcription regulation</keyword>
<dbReference type="Pfam" id="PF00027">
    <property type="entry name" value="cNMP_binding"/>
    <property type="match status" value="1"/>
</dbReference>
<dbReference type="InterPro" id="IPR014710">
    <property type="entry name" value="RmlC-like_jellyroll"/>
</dbReference>
<feature type="domain" description="HTH crp-type" evidence="5">
    <location>
        <begin position="168"/>
        <end position="240"/>
    </location>
</feature>
<dbReference type="SMART" id="SM00100">
    <property type="entry name" value="cNMP"/>
    <property type="match status" value="1"/>
</dbReference>